<reference evidence="2 3" key="1">
    <citation type="submission" date="2014-04" db="EMBL/GenBank/DDBJ databases">
        <authorList>
            <consortium name="DOE Joint Genome Institute"/>
            <person name="Kuo A."/>
            <person name="Kohler A."/>
            <person name="Costa M.D."/>
            <person name="Nagy L.G."/>
            <person name="Floudas D."/>
            <person name="Copeland A."/>
            <person name="Barry K.W."/>
            <person name="Cichocki N."/>
            <person name="Veneault-Fourrey C."/>
            <person name="LaButti K."/>
            <person name="Lindquist E.A."/>
            <person name="Lipzen A."/>
            <person name="Lundell T."/>
            <person name="Morin E."/>
            <person name="Murat C."/>
            <person name="Sun H."/>
            <person name="Tunlid A."/>
            <person name="Henrissat B."/>
            <person name="Grigoriev I.V."/>
            <person name="Hibbett D.S."/>
            <person name="Martin F."/>
            <person name="Nordberg H.P."/>
            <person name="Cantor M.N."/>
            <person name="Hua S.X."/>
        </authorList>
    </citation>
    <scope>NUCLEOTIDE SEQUENCE [LARGE SCALE GENOMIC DNA]</scope>
    <source>
        <strain evidence="2 3">441</strain>
    </source>
</reference>
<organism evidence="2 3">
    <name type="scientific">Pisolithus microcarpus 441</name>
    <dbReference type="NCBI Taxonomy" id="765257"/>
    <lineage>
        <taxon>Eukaryota</taxon>
        <taxon>Fungi</taxon>
        <taxon>Dikarya</taxon>
        <taxon>Basidiomycota</taxon>
        <taxon>Agaricomycotina</taxon>
        <taxon>Agaricomycetes</taxon>
        <taxon>Agaricomycetidae</taxon>
        <taxon>Boletales</taxon>
        <taxon>Sclerodermatineae</taxon>
        <taxon>Pisolithaceae</taxon>
        <taxon>Pisolithus</taxon>
    </lineage>
</organism>
<protein>
    <submittedName>
        <fullName evidence="2">Uncharacterized protein</fullName>
    </submittedName>
</protein>
<dbReference type="STRING" id="765257.A0A0C9Z5T6"/>
<gene>
    <name evidence="2" type="ORF">PISMIDRAFT_16594</name>
</gene>
<feature type="compositionally biased region" description="Polar residues" evidence="1">
    <location>
        <begin position="1"/>
        <end position="11"/>
    </location>
</feature>
<name>A0A0C9Z5T6_9AGAM</name>
<feature type="compositionally biased region" description="Acidic residues" evidence="1">
    <location>
        <begin position="91"/>
        <end position="102"/>
    </location>
</feature>
<feature type="region of interest" description="Disordered" evidence="1">
    <location>
        <begin position="89"/>
        <end position="116"/>
    </location>
</feature>
<dbReference type="AlphaFoldDB" id="A0A0C9Z5T6"/>
<evidence type="ECO:0000256" key="1">
    <source>
        <dbReference type="SAM" id="MobiDB-lite"/>
    </source>
</evidence>
<sequence length="116" mass="12748">MTLPPSASQLPNPHRSLPPLRTSIGPLYLERKASGTEALPMDIWILTAKFPMLILRVGVLSSALDDWAKEEESRDVIDPEGGWELDANAAETEEQEDEFEDAVGDKDVLAGELHPV</sequence>
<feature type="compositionally biased region" description="Basic and acidic residues" evidence="1">
    <location>
        <begin position="103"/>
        <end position="116"/>
    </location>
</feature>
<dbReference type="HOGENOM" id="CLU_112989_1_0_1"/>
<keyword evidence="3" id="KW-1185">Reference proteome</keyword>
<feature type="region of interest" description="Disordered" evidence="1">
    <location>
        <begin position="1"/>
        <end position="22"/>
    </location>
</feature>
<accession>A0A0C9Z5T6</accession>
<evidence type="ECO:0000313" key="2">
    <source>
        <dbReference type="EMBL" id="KIK15343.1"/>
    </source>
</evidence>
<dbReference type="Proteomes" id="UP000054018">
    <property type="component" value="Unassembled WGS sequence"/>
</dbReference>
<evidence type="ECO:0000313" key="3">
    <source>
        <dbReference type="Proteomes" id="UP000054018"/>
    </source>
</evidence>
<dbReference type="EMBL" id="KN833895">
    <property type="protein sequence ID" value="KIK15343.1"/>
    <property type="molecule type" value="Genomic_DNA"/>
</dbReference>
<reference evidence="3" key="2">
    <citation type="submission" date="2015-01" db="EMBL/GenBank/DDBJ databases">
        <title>Evolutionary Origins and Diversification of the Mycorrhizal Mutualists.</title>
        <authorList>
            <consortium name="DOE Joint Genome Institute"/>
            <consortium name="Mycorrhizal Genomics Consortium"/>
            <person name="Kohler A."/>
            <person name="Kuo A."/>
            <person name="Nagy L.G."/>
            <person name="Floudas D."/>
            <person name="Copeland A."/>
            <person name="Barry K.W."/>
            <person name="Cichocki N."/>
            <person name="Veneault-Fourrey C."/>
            <person name="LaButti K."/>
            <person name="Lindquist E.A."/>
            <person name="Lipzen A."/>
            <person name="Lundell T."/>
            <person name="Morin E."/>
            <person name="Murat C."/>
            <person name="Riley R."/>
            <person name="Ohm R."/>
            <person name="Sun H."/>
            <person name="Tunlid A."/>
            <person name="Henrissat B."/>
            <person name="Grigoriev I.V."/>
            <person name="Hibbett D.S."/>
            <person name="Martin F."/>
        </authorList>
    </citation>
    <scope>NUCLEOTIDE SEQUENCE [LARGE SCALE GENOMIC DNA]</scope>
    <source>
        <strain evidence="3">441</strain>
    </source>
</reference>
<proteinExistence type="predicted"/>